<dbReference type="RefSeq" id="WP_192729405.1">
    <property type="nucleotide sequence ID" value="NZ_BAAAVL010000009.1"/>
</dbReference>
<keyword evidence="7" id="KW-1185">Reference proteome</keyword>
<dbReference type="PRINTS" id="PR00039">
    <property type="entry name" value="HTHLYSR"/>
</dbReference>
<dbReference type="PANTHER" id="PTHR30126:SF98">
    <property type="entry name" value="HTH-TYPE TRANSCRIPTIONAL ACTIVATOR BAUR"/>
    <property type="match status" value="1"/>
</dbReference>
<dbReference type="InterPro" id="IPR000847">
    <property type="entry name" value="LysR_HTH_N"/>
</dbReference>
<dbReference type="InterPro" id="IPR036390">
    <property type="entry name" value="WH_DNA-bd_sf"/>
</dbReference>
<evidence type="ECO:0000256" key="3">
    <source>
        <dbReference type="ARBA" id="ARBA00023125"/>
    </source>
</evidence>
<reference evidence="6 7" key="1">
    <citation type="submission" date="2020-10" db="EMBL/GenBank/DDBJ databases">
        <title>Sequencing the genomes of 1000 actinobacteria strains.</title>
        <authorList>
            <person name="Klenk H.-P."/>
        </authorList>
    </citation>
    <scope>NUCLEOTIDE SEQUENCE [LARGE SCALE GENOMIC DNA]</scope>
    <source>
        <strain evidence="6 7">DSM 7307</strain>
    </source>
</reference>
<dbReference type="SUPFAM" id="SSF53850">
    <property type="entry name" value="Periplasmic binding protein-like II"/>
    <property type="match status" value="1"/>
</dbReference>
<accession>A0ABR9IR05</accession>
<dbReference type="Gene3D" id="3.40.190.10">
    <property type="entry name" value="Periplasmic binding protein-like II"/>
    <property type="match status" value="2"/>
</dbReference>
<evidence type="ECO:0000313" key="6">
    <source>
        <dbReference type="EMBL" id="MBE1505568.1"/>
    </source>
</evidence>
<dbReference type="Proteomes" id="UP000620262">
    <property type="component" value="Unassembled WGS sequence"/>
</dbReference>
<dbReference type="Pfam" id="PF03466">
    <property type="entry name" value="LysR_substrate"/>
    <property type="match status" value="1"/>
</dbReference>
<keyword evidence="4" id="KW-0804">Transcription</keyword>
<keyword evidence="3 6" id="KW-0238">DNA-binding</keyword>
<comment type="similarity">
    <text evidence="1">Belongs to the LysR transcriptional regulatory family.</text>
</comment>
<dbReference type="SUPFAM" id="SSF46785">
    <property type="entry name" value="Winged helix' DNA-binding domain"/>
    <property type="match status" value="2"/>
</dbReference>
<keyword evidence="2" id="KW-0805">Transcription regulation</keyword>
<proteinExistence type="inferred from homology"/>
<name>A0ABR9IR05_RHIVS</name>
<feature type="domain" description="HTH lysR-type" evidence="5">
    <location>
        <begin position="98"/>
        <end position="155"/>
    </location>
</feature>
<dbReference type="InterPro" id="IPR005119">
    <property type="entry name" value="LysR_subst-bd"/>
</dbReference>
<feature type="domain" description="HTH lysR-type" evidence="5">
    <location>
        <begin position="7"/>
        <end position="62"/>
    </location>
</feature>
<dbReference type="Gene3D" id="1.10.10.10">
    <property type="entry name" value="Winged helix-like DNA-binding domain superfamily/Winged helix DNA-binding domain"/>
    <property type="match status" value="2"/>
</dbReference>
<evidence type="ECO:0000259" key="5">
    <source>
        <dbReference type="PROSITE" id="PS50931"/>
    </source>
</evidence>
<protein>
    <submittedName>
        <fullName evidence="6">DNA-binding transcriptional LysR family regulator</fullName>
    </submittedName>
</protein>
<gene>
    <name evidence="6" type="ORF">H4W29_002749</name>
</gene>
<evidence type="ECO:0000256" key="1">
    <source>
        <dbReference type="ARBA" id="ARBA00009437"/>
    </source>
</evidence>
<evidence type="ECO:0000256" key="2">
    <source>
        <dbReference type="ARBA" id="ARBA00023015"/>
    </source>
</evidence>
<dbReference type="PROSITE" id="PS50931">
    <property type="entry name" value="HTH_LYSR"/>
    <property type="match status" value="2"/>
</dbReference>
<dbReference type="PANTHER" id="PTHR30126">
    <property type="entry name" value="HTH-TYPE TRANSCRIPTIONAL REGULATOR"/>
    <property type="match status" value="1"/>
</dbReference>
<dbReference type="EMBL" id="JADBEC010000001">
    <property type="protein sequence ID" value="MBE1505568.1"/>
    <property type="molecule type" value="Genomic_DNA"/>
</dbReference>
<organism evidence="6 7">
    <name type="scientific">Rhizobium viscosum</name>
    <name type="common">Arthrobacter viscosus</name>
    <dbReference type="NCBI Taxonomy" id="1673"/>
    <lineage>
        <taxon>Bacteria</taxon>
        <taxon>Pseudomonadati</taxon>
        <taxon>Pseudomonadota</taxon>
        <taxon>Alphaproteobacteria</taxon>
        <taxon>Hyphomicrobiales</taxon>
        <taxon>Rhizobiaceae</taxon>
        <taxon>Rhizobium/Agrobacterium group</taxon>
        <taxon>Rhizobium</taxon>
    </lineage>
</organism>
<comment type="caution">
    <text evidence="6">The sequence shown here is derived from an EMBL/GenBank/DDBJ whole genome shotgun (WGS) entry which is preliminary data.</text>
</comment>
<evidence type="ECO:0000256" key="4">
    <source>
        <dbReference type="ARBA" id="ARBA00023163"/>
    </source>
</evidence>
<dbReference type="Pfam" id="PF00126">
    <property type="entry name" value="HTH_1"/>
    <property type="match status" value="2"/>
</dbReference>
<dbReference type="InterPro" id="IPR036388">
    <property type="entry name" value="WH-like_DNA-bd_sf"/>
</dbReference>
<dbReference type="GO" id="GO:0003677">
    <property type="term" value="F:DNA binding"/>
    <property type="evidence" value="ECO:0007669"/>
    <property type="project" value="UniProtKB-KW"/>
</dbReference>
<evidence type="ECO:0000313" key="7">
    <source>
        <dbReference type="Proteomes" id="UP000620262"/>
    </source>
</evidence>
<sequence>MSKPIHPNFRHIRLFTACAETSSLTSAATALGITQPAASQALRRLEELLDATLIERDTMALTAEGKIVLPRFRRLCDLIRQACISTAKAAIDITEARLTWPHLHALTSFAEHGSFSAAARMMEQSEPAVQRAAREAEAVMGISLFENFGRNLRLTAAGLSATRWFSLALAEFESLRDELQEARNHYAGRISVGTLPLTRTFLVPDVIAHLANRHPLARFEIVEGSYEVLIDDLERGRVDILVGALRKNLVSKTLYQEPLFDFELSIVGRADHPLTQHRGITPDDLADYSWVVARRDTPSRETFNTMAATFPKDKPARQSVETGSLNAIRGVLLKSDHLALLSRHQIRYELEAGFLATMDHPLSGSRRPVGVTLRRHWLPTALQAEFLSLLRKHSAELI</sequence>